<comment type="caution">
    <text evidence="1">The sequence shown here is derived from an EMBL/GenBank/DDBJ whole genome shotgun (WGS) entry which is preliminary data.</text>
</comment>
<dbReference type="Proteomes" id="UP000231019">
    <property type="component" value="Unassembled WGS sequence"/>
</dbReference>
<organism evidence="1 2">
    <name type="scientific">bacterium (Candidatus Blackallbacteria) CG17_big_fil_post_rev_8_21_14_2_50_48_46</name>
    <dbReference type="NCBI Taxonomy" id="2014261"/>
    <lineage>
        <taxon>Bacteria</taxon>
        <taxon>Candidatus Blackallbacteria</taxon>
    </lineage>
</organism>
<sequence length="103" mass="11669">MDKPLFYSKQLHSAVLNYPYTAWFWKDESILAGEIGPFPTRSDAETDWAAAHMIEGCRQDLHALNIAVEMPVLNLNQADIDLMLDIQQTRKAVENYATEGVKS</sequence>
<evidence type="ECO:0000313" key="2">
    <source>
        <dbReference type="Proteomes" id="UP000231019"/>
    </source>
</evidence>
<accession>A0A2M7G7D2</accession>
<name>A0A2M7G7D2_9BACT</name>
<dbReference type="EMBL" id="PFFQ01000017">
    <property type="protein sequence ID" value="PIW17957.1"/>
    <property type="molecule type" value="Genomic_DNA"/>
</dbReference>
<evidence type="ECO:0000313" key="1">
    <source>
        <dbReference type="EMBL" id="PIW17957.1"/>
    </source>
</evidence>
<protein>
    <submittedName>
        <fullName evidence="1">Uncharacterized protein</fullName>
    </submittedName>
</protein>
<reference evidence="1 2" key="1">
    <citation type="submission" date="2017-09" db="EMBL/GenBank/DDBJ databases">
        <title>Depth-based differentiation of microbial function through sediment-hosted aquifers and enrichment of novel symbionts in the deep terrestrial subsurface.</title>
        <authorList>
            <person name="Probst A.J."/>
            <person name="Ladd B."/>
            <person name="Jarett J.K."/>
            <person name="Geller-Mcgrath D.E."/>
            <person name="Sieber C.M."/>
            <person name="Emerson J.B."/>
            <person name="Anantharaman K."/>
            <person name="Thomas B.C."/>
            <person name="Malmstrom R."/>
            <person name="Stieglmeier M."/>
            <person name="Klingl A."/>
            <person name="Woyke T."/>
            <person name="Ryan C.M."/>
            <person name="Banfield J.F."/>
        </authorList>
    </citation>
    <scope>NUCLEOTIDE SEQUENCE [LARGE SCALE GENOMIC DNA]</scope>
    <source>
        <strain evidence="1">CG17_big_fil_post_rev_8_21_14_2_50_48_46</strain>
    </source>
</reference>
<proteinExistence type="predicted"/>
<dbReference type="AlphaFoldDB" id="A0A2M7G7D2"/>
<gene>
    <name evidence="1" type="ORF">COW36_06680</name>
</gene>